<name>A0A562NMJ9_9RHOB</name>
<dbReference type="GO" id="GO:0016832">
    <property type="term" value="F:aldehyde-lyase activity"/>
    <property type="evidence" value="ECO:0007669"/>
    <property type="project" value="TreeGrafter"/>
</dbReference>
<dbReference type="InterPro" id="IPR005000">
    <property type="entry name" value="Aldolase/citrate-lyase_domain"/>
</dbReference>
<sequence length="254" mass="26952">MQLPKNSFKAALAEGRQQIGIWSTIAGGGPAELLACAGFDWILIDTEHSPLDIPTVHNMLQAIAPYPSQAVVRPGWNDPVEIKRLLDIGAQSLLIPYVQTVEEAKRAVAAVRYAPEGMRGVAYMTRATRYGQIRNYIQDAASEICLLLQVETASALSEIEGMAALDGVDGIFIGPADLSASMGFPGQPSHPVVKAAILAAVRRIRASGKAAGVLTLDEAFTAELIEAGTNFTAVDVDTAILARGLAQARARYPS</sequence>
<accession>A0A562NMJ9</accession>
<evidence type="ECO:0000256" key="3">
    <source>
        <dbReference type="ARBA" id="ARBA00022723"/>
    </source>
</evidence>
<dbReference type="InterPro" id="IPR040442">
    <property type="entry name" value="Pyrv_kinase-like_dom_sf"/>
</dbReference>
<dbReference type="Gene3D" id="3.20.20.60">
    <property type="entry name" value="Phosphoenolpyruvate-binding domains"/>
    <property type="match status" value="1"/>
</dbReference>
<keyword evidence="4" id="KW-0456">Lyase</keyword>
<dbReference type="GO" id="GO:0046872">
    <property type="term" value="F:metal ion binding"/>
    <property type="evidence" value="ECO:0007669"/>
    <property type="project" value="UniProtKB-KW"/>
</dbReference>
<evidence type="ECO:0000259" key="8">
    <source>
        <dbReference type="Pfam" id="PF03328"/>
    </source>
</evidence>
<comment type="similarity">
    <text evidence="2">Belongs to the HpcH/HpaI aldolase family.</text>
</comment>
<reference evidence="9 10" key="1">
    <citation type="journal article" date="2015" name="Stand. Genomic Sci.">
        <title>Genomic Encyclopedia of Bacterial and Archaeal Type Strains, Phase III: the genomes of soil and plant-associated and newly described type strains.</title>
        <authorList>
            <person name="Whitman W.B."/>
            <person name="Woyke T."/>
            <person name="Klenk H.P."/>
            <person name="Zhou Y."/>
            <person name="Lilburn T.G."/>
            <person name="Beck B.J."/>
            <person name="De Vos P."/>
            <person name="Vandamme P."/>
            <person name="Eisen J.A."/>
            <person name="Garrity G."/>
            <person name="Hugenholtz P."/>
            <person name="Kyrpides N.C."/>
        </authorList>
    </citation>
    <scope>NUCLEOTIDE SEQUENCE [LARGE SCALE GENOMIC DNA]</scope>
    <source>
        <strain evidence="9 10">CGMCC 1.5364</strain>
    </source>
</reference>
<comment type="cofactor">
    <cofactor evidence="1">
        <name>a divalent metal cation</name>
        <dbReference type="ChEBI" id="CHEBI:60240"/>
    </cofactor>
</comment>
<evidence type="ECO:0000256" key="6">
    <source>
        <dbReference type="ARBA" id="ARBA00045074"/>
    </source>
</evidence>
<comment type="caution">
    <text evidence="9">The sequence shown here is derived from an EMBL/GenBank/DDBJ whole genome shotgun (WGS) entry which is preliminary data.</text>
</comment>
<protein>
    <recommendedName>
        <fullName evidence="7">Hydroxypyruvate/pyruvate aldolase</fullName>
    </recommendedName>
</protein>
<keyword evidence="5" id="KW-0670">Pyruvate</keyword>
<dbReference type="Pfam" id="PF03328">
    <property type="entry name" value="HpcH_HpaI"/>
    <property type="match status" value="1"/>
</dbReference>
<dbReference type="FunFam" id="3.20.20.60:FF:000004">
    <property type="entry name" value="5-keto-4-deoxy-D-glucarate aldolase"/>
    <property type="match status" value="1"/>
</dbReference>
<dbReference type="Proteomes" id="UP000316225">
    <property type="component" value="Unassembled WGS sequence"/>
</dbReference>
<dbReference type="RefSeq" id="WP_145398447.1">
    <property type="nucleotide sequence ID" value="NZ_VLKU01000007.1"/>
</dbReference>
<evidence type="ECO:0000256" key="1">
    <source>
        <dbReference type="ARBA" id="ARBA00001968"/>
    </source>
</evidence>
<dbReference type="InterPro" id="IPR015813">
    <property type="entry name" value="Pyrv/PenolPyrv_kinase-like_dom"/>
</dbReference>
<dbReference type="OrthoDB" id="9802624at2"/>
<organism evidence="9 10">
    <name type="scientific">Paracoccus sulfuroxidans</name>
    <dbReference type="NCBI Taxonomy" id="384678"/>
    <lineage>
        <taxon>Bacteria</taxon>
        <taxon>Pseudomonadati</taxon>
        <taxon>Pseudomonadota</taxon>
        <taxon>Alphaproteobacteria</taxon>
        <taxon>Rhodobacterales</taxon>
        <taxon>Paracoccaceae</taxon>
        <taxon>Paracoccus</taxon>
    </lineage>
</organism>
<evidence type="ECO:0000256" key="2">
    <source>
        <dbReference type="ARBA" id="ARBA00005568"/>
    </source>
</evidence>
<proteinExistence type="inferred from homology"/>
<dbReference type="InterPro" id="IPR050251">
    <property type="entry name" value="HpcH-HpaI_aldolase"/>
</dbReference>
<comment type="catalytic activity">
    <reaction evidence="6">
        <text>D-glyceraldehyde + pyruvate = 2-dehydro-3-deoxy-L-galactonate</text>
        <dbReference type="Rhea" id="RHEA:80055"/>
        <dbReference type="ChEBI" id="CHEBI:15361"/>
        <dbReference type="ChEBI" id="CHEBI:17378"/>
        <dbReference type="ChEBI" id="CHEBI:75545"/>
    </reaction>
</comment>
<keyword evidence="10" id="KW-1185">Reference proteome</keyword>
<gene>
    <name evidence="9" type="ORF">IQ24_02581</name>
</gene>
<dbReference type="GO" id="GO:0005737">
    <property type="term" value="C:cytoplasm"/>
    <property type="evidence" value="ECO:0007669"/>
    <property type="project" value="UniProtKB-ARBA"/>
</dbReference>
<evidence type="ECO:0000256" key="5">
    <source>
        <dbReference type="ARBA" id="ARBA00023317"/>
    </source>
</evidence>
<dbReference type="EMBL" id="VLKU01000007">
    <property type="protein sequence ID" value="TWI33437.1"/>
    <property type="molecule type" value="Genomic_DNA"/>
</dbReference>
<evidence type="ECO:0000313" key="9">
    <source>
        <dbReference type="EMBL" id="TWI33437.1"/>
    </source>
</evidence>
<evidence type="ECO:0000256" key="7">
    <source>
        <dbReference type="ARBA" id="ARBA00068169"/>
    </source>
</evidence>
<dbReference type="PANTHER" id="PTHR30502">
    <property type="entry name" value="2-KETO-3-DEOXY-L-RHAMNONATE ALDOLASE"/>
    <property type="match status" value="1"/>
</dbReference>
<dbReference type="PANTHER" id="PTHR30502:SF0">
    <property type="entry name" value="PHOSPHOENOLPYRUVATE CARBOXYLASE FAMILY PROTEIN"/>
    <property type="match status" value="1"/>
</dbReference>
<dbReference type="AlphaFoldDB" id="A0A562NMJ9"/>
<feature type="domain" description="HpcH/HpaI aldolase/citrate lyase" evidence="8">
    <location>
        <begin position="19"/>
        <end position="240"/>
    </location>
</feature>
<evidence type="ECO:0000313" key="10">
    <source>
        <dbReference type="Proteomes" id="UP000316225"/>
    </source>
</evidence>
<dbReference type="SUPFAM" id="SSF51621">
    <property type="entry name" value="Phosphoenolpyruvate/pyruvate domain"/>
    <property type="match status" value="1"/>
</dbReference>
<keyword evidence="3" id="KW-0479">Metal-binding</keyword>
<evidence type="ECO:0000256" key="4">
    <source>
        <dbReference type="ARBA" id="ARBA00023239"/>
    </source>
</evidence>